<organism evidence="3">
    <name type="scientific">Arabidopsis lyrata subsp. lyrata</name>
    <name type="common">Lyre-leaved rock-cress</name>
    <dbReference type="NCBI Taxonomy" id="81972"/>
    <lineage>
        <taxon>Eukaryota</taxon>
        <taxon>Viridiplantae</taxon>
        <taxon>Streptophyta</taxon>
        <taxon>Embryophyta</taxon>
        <taxon>Tracheophyta</taxon>
        <taxon>Spermatophyta</taxon>
        <taxon>Magnoliopsida</taxon>
        <taxon>eudicotyledons</taxon>
        <taxon>Gunneridae</taxon>
        <taxon>Pentapetalae</taxon>
        <taxon>rosids</taxon>
        <taxon>malvids</taxon>
        <taxon>Brassicales</taxon>
        <taxon>Brassicaceae</taxon>
        <taxon>Camelineae</taxon>
        <taxon>Arabidopsis</taxon>
    </lineage>
</organism>
<keyword evidence="1" id="KW-0812">Transmembrane</keyword>
<feature type="transmembrane region" description="Helical" evidence="1">
    <location>
        <begin position="108"/>
        <end position="132"/>
    </location>
</feature>
<proteinExistence type="predicted"/>
<evidence type="ECO:0000313" key="3">
    <source>
        <dbReference type="Proteomes" id="UP000008694"/>
    </source>
</evidence>
<accession>D7MW38</accession>
<keyword evidence="1" id="KW-0472">Membrane</keyword>
<dbReference type="HOGENOM" id="CLU_1373924_0_0_1"/>
<reference evidence="3" key="1">
    <citation type="journal article" date="2011" name="Nat. Genet.">
        <title>The Arabidopsis lyrata genome sequence and the basis of rapid genome size change.</title>
        <authorList>
            <person name="Hu T.T."/>
            <person name="Pattyn P."/>
            <person name="Bakker E.G."/>
            <person name="Cao J."/>
            <person name="Cheng J.-F."/>
            <person name="Clark R.M."/>
            <person name="Fahlgren N."/>
            <person name="Fawcett J.A."/>
            <person name="Grimwood J."/>
            <person name="Gundlach H."/>
            <person name="Haberer G."/>
            <person name="Hollister J.D."/>
            <person name="Ossowski S."/>
            <person name="Ottilar R.P."/>
            <person name="Salamov A.A."/>
            <person name="Schneeberger K."/>
            <person name="Spannagl M."/>
            <person name="Wang X."/>
            <person name="Yang L."/>
            <person name="Nasrallah M.E."/>
            <person name="Bergelson J."/>
            <person name="Carrington J.C."/>
            <person name="Gaut B.S."/>
            <person name="Schmutz J."/>
            <person name="Mayer K.F.X."/>
            <person name="Van de Peer Y."/>
            <person name="Grigoriev I.V."/>
            <person name="Nordborg M."/>
            <person name="Weigel D."/>
            <person name="Guo Y.-L."/>
        </authorList>
    </citation>
    <scope>NUCLEOTIDE SEQUENCE [LARGE SCALE GENOMIC DNA]</scope>
    <source>
        <strain evidence="3">cv. MN47</strain>
    </source>
</reference>
<feature type="transmembrane region" description="Helical" evidence="1">
    <location>
        <begin position="38"/>
        <end position="57"/>
    </location>
</feature>
<keyword evidence="3" id="KW-1185">Reference proteome</keyword>
<gene>
    <name evidence="2" type="ORF">ARALYDRAFT_920847</name>
</gene>
<feature type="transmembrane region" description="Helical" evidence="1">
    <location>
        <begin position="69"/>
        <end position="87"/>
    </location>
</feature>
<evidence type="ECO:0000256" key="1">
    <source>
        <dbReference type="SAM" id="Phobius"/>
    </source>
</evidence>
<dbReference type="EMBL" id="GL348763">
    <property type="protein sequence ID" value="EFH39246.1"/>
    <property type="molecule type" value="Genomic_DNA"/>
</dbReference>
<protein>
    <submittedName>
        <fullName evidence="2">Uncharacterized protein</fullName>
    </submittedName>
</protein>
<feature type="transmembrane region" description="Helical" evidence="1">
    <location>
        <begin position="181"/>
        <end position="198"/>
    </location>
</feature>
<dbReference type="Proteomes" id="UP000008694">
    <property type="component" value="Unassembled WGS sequence"/>
</dbReference>
<keyword evidence="1" id="KW-1133">Transmembrane helix</keyword>
<dbReference type="AlphaFoldDB" id="D7MW38"/>
<dbReference type="Gramene" id="scaffold_6300002.1">
    <property type="protein sequence ID" value="scaffold_6300002.1"/>
    <property type="gene ID" value="scaffold_6300002.1"/>
</dbReference>
<name>D7MW38_ARALL</name>
<sequence length="199" mass="22648">MFVSISSTPWSRTPFVLRNLWYAYKGLRTYVLIISKRFCRCVICGTGLLLFNDLFSLSSSSIVFKHRTFTTISIIQILCYKVYVAIYRRDLNHSLLVLKLSAIDYSTIISRILVFVLPWVVQLAPLRIIALIHSSTSQHLLTVTNLSSFESFEDDLSIHHDLTGFNALPSPCLKALMGLKSMNLIFLFVALGNIFVVMF</sequence>
<evidence type="ECO:0000313" key="2">
    <source>
        <dbReference type="EMBL" id="EFH39246.1"/>
    </source>
</evidence>